<keyword evidence="2" id="KW-1185">Reference proteome</keyword>
<gene>
    <name evidence="1" type="ORF">PPENT_87.1.T0480026</name>
</gene>
<accession>A0A8S1UV88</accession>
<name>A0A8S1UV88_9CILI</name>
<comment type="caution">
    <text evidence="1">The sequence shown here is derived from an EMBL/GenBank/DDBJ whole genome shotgun (WGS) entry which is preliminary data.</text>
</comment>
<reference evidence="1" key="1">
    <citation type="submission" date="2021-01" db="EMBL/GenBank/DDBJ databases">
        <authorList>
            <consortium name="Genoscope - CEA"/>
            <person name="William W."/>
        </authorList>
    </citation>
    <scope>NUCLEOTIDE SEQUENCE</scope>
</reference>
<evidence type="ECO:0000313" key="2">
    <source>
        <dbReference type="Proteomes" id="UP000689195"/>
    </source>
</evidence>
<dbReference type="Proteomes" id="UP000689195">
    <property type="component" value="Unassembled WGS sequence"/>
</dbReference>
<proteinExistence type="predicted"/>
<sequence length="164" mass="18761">MLYLVGSIEKSCSTVSKTFSNTLQFQSYISSCFANNSVIHLKDFKICLLHVQPEEHLKIVKYQEQDSKLVYRFHLLHLVLKKSCATANLVRTTNVISRGQFSVVNFSNYLTLYAKTDTQSTCISIQNHYITNNTSDRCMNKPFSCNSLVQDKCTIGFTIKDNCY</sequence>
<dbReference type="AlphaFoldDB" id="A0A8S1UV88"/>
<organism evidence="1 2">
    <name type="scientific">Paramecium pentaurelia</name>
    <dbReference type="NCBI Taxonomy" id="43138"/>
    <lineage>
        <taxon>Eukaryota</taxon>
        <taxon>Sar</taxon>
        <taxon>Alveolata</taxon>
        <taxon>Ciliophora</taxon>
        <taxon>Intramacronucleata</taxon>
        <taxon>Oligohymenophorea</taxon>
        <taxon>Peniculida</taxon>
        <taxon>Parameciidae</taxon>
        <taxon>Paramecium</taxon>
    </lineage>
</organism>
<evidence type="ECO:0000313" key="1">
    <source>
        <dbReference type="EMBL" id="CAD8167842.1"/>
    </source>
</evidence>
<dbReference type="EMBL" id="CAJJDO010000048">
    <property type="protein sequence ID" value="CAD8167842.1"/>
    <property type="molecule type" value="Genomic_DNA"/>
</dbReference>
<protein>
    <submittedName>
        <fullName evidence="1">Uncharacterized protein</fullName>
    </submittedName>
</protein>